<keyword evidence="6 17" id="KW-0686">Riboflavin biosynthesis</keyword>
<dbReference type="HAMAP" id="MF_00179">
    <property type="entry name" value="RibA"/>
    <property type="match status" value="1"/>
</dbReference>
<dbReference type="CDD" id="cd00641">
    <property type="entry name" value="GTP_cyclohydro2"/>
    <property type="match status" value="1"/>
</dbReference>
<protein>
    <recommendedName>
        <fullName evidence="17">Riboflavin biosynthesis protein RibBA</fullName>
    </recommendedName>
    <domain>
        <recommendedName>
            <fullName evidence="17">3,4-dihydroxy-2-butanone 4-phosphate synthase</fullName>
            <shortName evidence="17">DHBP synthase</shortName>
            <ecNumber evidence="17">4.1.99.12</ecNumber>
        </recommendedName>
    </domain>
    <domain>
        <recommendedName>
            <fullName evidence="17">GTP cyclohydrolase-2</fullName>
            <ecNumber evidence="17">3.5.4.25</ecNumber>
        </recommendedName>
        <alternativeName>
            <fullName evidence="17">GTP cyclohydrolase II</fullName>
        </alternativeName>
    </domain>
</protein>
<keyword evidence="14 17" id="KW-0456">Lyase</keyword>
<keyword evidence="13 17" id="KW-0464">Manganese</keyword>
<evidence type="ECO:0000256" key="17">
    <source>
        <dbReference type="HAMAP-Rule" id="MF_01283"/>
    </source>
</evidence>
<dbReference type="InterPro" id="IPR000422">
    <property type="entry name" value="DHBP_synthase_RibB"/>
</dbReference>
<evidence type="ECO:0000256" key="14">
    <source>
        <dbReference type="ARBA" id="ARBA00023239"/>
    </source>
</evidence>
<dbReference type="Gene3D" id="3.40.50.10990">
    <property type="entry name" value="GTP cyclohydrolase II"/>
    <property type="match status" value="1"/>
</dbReference>
<dbReference type="EMBL" id="JXLP01000005">
    <property type="protein sequence ID" value="KIL79092.1"/>
    <property type="molecule type" value="Genomic_DNA"/>
</dbReference>
<keyword evidence="11 17" id="KW-0460">Magnesium</keyword>
<feature type="binding site" evidence="17">
    <location>
        <begin position="150"/>
        <end position="154"/>
    </location>
    <ligand>
        <name>D-ribulose 5-phosphate</name>
        <dbReference type="ChEBI" id="CHEBI:58121"/>
    </ligand>
</feature>
<evidence type="ECO:0000256" key="9">
    <source>
        <dbReference type="ARBA" id="ARBA00022801"/>
    </source>
</evidence>
<feature type="binding site" evidence="17">
    <location>
        <position position="267"/>
    </location>
    <ligand>
        <name>Zn(2+)</name>
        <dbReference type="ChEBI" id="CHEBI:29105"/>
        <note>catalytic</note>
    </ligand>
</feature>
<keyword evidence="8 17" id="KW-0547">Nucleotide-binding</keyword>
<dbReference type="InterPro" id="IPR032677">
    <property type="entry name" value="GTP_cyclohydro_II"/>
</dbReference>
<comment type="function">
    <text evidence="17">Catalyzes the conversion of GTP to 2,5-diamino-6-ribosylamino-4(3H)-pyrimidinone 5'-phosphate (DARP), formate and pyrophosphate.</text>
</comment>
<keyword evidence="20" id="KW-1185">Reference proteome</keyword>
<dbReference type="NCBIfam" id="TIGR00505">
    <property type="entry name" value="ribA"/>
    <property type="match status" value="1"/>
</dbReference>
<name>A0ABR5AWG2_BACBA</name>
<comment type="catalytic activity">
    <reaction evidence="16 17">
        <text>GTP + 4 H2O = 2,5-diamino-6-hydroxy-4-(5-phosphoribosylamino)-pyrimidine + formate + 2 phosphate + 3 H(+)</text>
        <dbReference type="Rhea" id="RHEA:23704"/>
        <dbReference type="ChEBI" id="CHEBI:15377"/>
        <dbReference type="ChEBI" id="CHEBI:15378"/>
        <dbReference type="ChEBI" id="CHEBI:15740"/>
        <dbReference type="ChEBI" id="CHEBI:37565"/>
        <dbReference type="ChEBI" id="CHEBI:43474"/>
        <dbReference type="ChEBI" id="CHEBI:58614"/>
        <dbReference type="EC" id="3.5.4.25"/>
    </reaction>
</comment>
<feature type="domain" description="GTP cyclohydrolase II" evidence="18">
    <location>
        <begin position="218"/>
        <end position="383"/>
    </location>
</feature>
<feature type="binding site" evidence="17">
    <location>
        <position position="367"/>
    </location>
    <ligand>
        <name>GTP</name>
        <dbReference type="ChEBI" id="CHEBI:37565"/>
    </ligand>
</feature>
<proteinExistence type="inferred from homology"/>
<evidence type="ECO:0000256" key="13">
    <source>
        <dbReference type="ARBA" id="ARBA00023211"/>
    </source>
</evidence>
<evidence type="ECO:0000256" key="2">
    <source>
        <dbReference type="ARBA" id="ARBA00002284"/>
    </source>
</evidence>
<feature type="site" description="Essential for DHBP synthase activity" evidence="17">
    <location>
        <position position="136"/>
    </location>
</feature>
<evidence type="ECO:0000256" key="7">
    <source>
        <dbReference type="ARBA" id="ARBA00022723"/>
    </source>
</evidence>
<dbReference type="Proteomes" id="UP000031982">
    <property type="component" value="Unassembled WGS sequence"/>
</dbReference>
<dbReference type="SUPFAM" id="SSF142695">
    <property type="entry name" value="RibA-like"/>
    <property type="match status" value="1"/>
</dbReference>
<feature type="binding site" evidence="17">
    <location>
        <position position="39"/>
    </location>
    <ligand>
        <name>Mg(2+)</name>
        <dbReference type="ChEBI" id="CHEBI:18420"/>
        <label>2</label>
    </ligand>
</feature>
<gene>
    <name evidence="17" type="primary">ribBA</name>
    <name evidence="19" type="ORF">SD77_3893</name>
</gene>
<feature type="active site" description="Nucleophile; for GTP cyclohydrolase activity" evidence="17">
    <location>
        <position position="341"/>
    </location>
</feature>
<keyword evidence="15 17" id="KW-0511">Multifunctional enzyme</keyword>
<evidence type="ECO:0000313" key="19">
    <source>
        <dbReference type="EMBL" id="KIL79092.1"/>
    </source>
</evidence>
<keyword evidence="10 17" id="KW-0862">Zinc</keyword>
<dbReference type="NCBIfam" id="NF006803">
    <property type="entry name" value="PRK09311.1"/>
    <property type="match status" value="1"/>
</dbReference>
<dbReference type="Pfam" id="PF00926">
    <property type="entry name" value="DHBP_synthase"/>
    <property type="match status" value="1"/>
</dbReference>
<feature type="binding site" evidence="17">
    <location>
        <position position="362"/>
    </location>
    <ligand>
        <name>GTP</name>
        <dbReference type="ChEBI" id="CHEBI:37565"/>
    </ligand>
</feature>
<feature type="binding site" evidence="17">
    <location>
        <begin position="305"/>
        <end position="307"/>
    </location>
    <ligand>
        <name>GTP</name>
        <dbReference type="ChEBI" id="CHEBI:37565"/>
    </ligand>
</feature>
<evidence type="ECO:0000259" key="18">
    <source>
        <dbReference type="Pfam" id="PF00925"/>
    </source>
</evidence>
<dbReference type="NCBIfam" id="TIGR00506">
    <property type="entry name" value="ribB"/>
    <property type="match status" value="1"/>
</dbReference>
<dbReference type="Pfam" id="PF00925">
    <property type="entry name" value="GTP_cyclohydro2"/>
    <property type="match status" value="1"/>
</dbReference>
<feature type="binding site" evidence="17">
    <location>
        <position position="153"/>
    </location>
    <ligand>
        <name>Mg(2+)</name>
        <dbReference type="ChEBI" id="CHEBI:18420"/>
        <label>2</label>
    </ligand>
</feature>
<reference evidence="19 20" key="1">
    <citation type="submission" date="2015-01" db="EMBL/GenBank/DDBJ databases">
        <title>Genome Assembly of Bacillus badius MTCC 1458.</title>
        <authorList>
            <person name="Verma A."/>
            <person name="Khatri I."/>
            <person name="Mual P."/>
            <person name="Subramanian S."/>
            <person name="Krishnamurthi S."/>
        </authorList>
    </citation>
    <scope>NUCLEOTIDE SEQUENCE [LARGE SCALE GENOMIC DNA]</scope>
    <source>
        <strain evidence="19 20">MTCC 1458</strain>
    </source>
</reference>
<feature type="binding site" evidence="17">
    <location>
        <begin position="262"/>
        <end position="266"/>
    </location>
    <ligand>
        <name>GTP</name>
        <dbReference type="ChEBI" id="CHEBI:37565"/>
    </ligand>
</feature>
<evidence type="ECO:0000256" key="11">
    <source>
        <dbReference type="ARBA" id="ARBA00022842"/>
    </source>
</evidence>
<evidence type="ECO:0000256" key="8">
    <source>
        <dbReference type="ARBA" id="ARBA00022741"/>
    </source>
</evidence>
<evidence type="ECO:0000256" key="1">
    <source>
        <dbReference type="ARBA" id="ARBA00000141"/>
    </source>
</evidence>
<sequence>MALLNKTDGVKKMFASIEEALEDLKKGKVIIVVDDEDRENEGDFVGLADFADAEMINFMAKVGRGLICVPVEEEKAKQLGLNMMVDHNTDSHGTAFTVSIDHASTHTGISAFERAETIQAMMKEDAAPADFKRPGHIFPLVAKKGGVLKRAGHTEAAVDLALIAGQQGAGVICEIMKEDGTMARLPDLFVLAEELDLKIITIQHLIEYRRKKEALVTREVTIELPTEFGHFQAVGYTEKLTGKEHVALVKGEIDEEAPVLVRVHSECLTGDVFGSCRCDCGPQLHAALQQIEEEGRGVLLYMRQEGRGIGLINKLKAYKLQEQGYDTVEANEKLGFADDLRDYGIGAQILRDLGIKEMKLLTNNPRKIAGLKGYGLEIVDRVPLEMPPKEENRRYLETKITKLGHYLTI</sequence>
<accession>A0ABR5AWG2</accession>
<evidence type="ECO:0000256" key="4">
    <source>
        <dbReference type="ARBA" id="ARBA00004904"/>
    </source>
</evidence>
<dbReference type="EC" id="3.5.4.25" evidence="17"/>
<feature type="binding site" evidence="17">
    <location>
        <position position="278"/>
    </location>
    <ligand>
        <name>Zn(2+)</name>
        <dbReference type="ChEBI" id="CHEBI:29105"/>
        <note>catalytic</note>
    </ligand>
</feature>
<evidence type="ECO:0000256" key="16">
    <source>
        <dbReference type="ARBA" id="ARBA00049295"/>
    </source>
</evidence>
<keyword evidence="12 17" id="KW-0342">GTP-binding</keyword>
<dbReference type="NCBIfam" id="NF001591">
    <property type="entry name" value="PRK00393.1"/>
    <property type="match status" value="1"/>
</dbReference>
<feature type="binding site" evidence="17">
    <location>
        <position position="280"/>
    </location>
    <ligand>
        <name>Zn(2+)</name>
        <dbReference type="ChEBI" id="CHEBI:29105"/>
        <note>catalytic</note>
    </ligand>
</feature>
<dbReference type="PANTHER" id="PTHR21327:SF18">
    <property type="entry name" value="3,4-DIHYDROXY-2-BUTANONE 4-PHOSPHATE SYNTHASE"/>
    <property type="match status" value="1"/>
</dbReference>
<evidence type="ECO:0000256" key="15">
    <source>
        <dbReference type="ARBA" id="ARBA00023268"/>
    </source>
</evidence>
<dbReference type="Gene3D" id="3.90.870.10">
    <property type="entry name" value="DHBP synthase"/>
    <property type="match status" value="1"/>
</dbReference>
<evidence type="ECO:0000313" key="20">
    <source>
        <dbReference type="Proteomes" id="UP000031982"/>
    </source>
</evidence>
<comment type="pathway">
    <text evidence="4 17">Cofactor biosynthesis; riboflavin biosynthesis; 2-hydroxy-3-oxobutyl phosphate from D-ribulose 5-phosphate: step 1/1.</text>
</comment>
<feature type="binding site" evidence="17">
    <location>
        <position position="43"/>
    </location>
    <ligand>
        <name>D-ribulose 5-phosphate</name>
        <dbReference type="ChEBI" id="CHEBI:58121"/>
    </ligand>
</feature>
<feature type="region of interest" description="DHBP synthase" evidence="17">
    <location>
        <begin position="1"/>
        <end position="211"/>
    </location>
</feature>
<evidence type="ECO:0000256" key="3">
    <source>
        <dbReference type="ARBA" id="ARBA00004853"/>
    </source>
</evidence>
<evidence type="ECO:0000256" key="5">
    <source>
        <dbReference type="ARBA" id="ARBA00005520"/>
    </source>
</evidence>
<comment type="caution">
    <text evidence="19">The sequence shown here is derived from an EMBL/GenBank/DDBJ whole genome shotgun (WGS) entry which is preliminary data.</text>
</comment>
<dbReference type="InterPro" id="IPR017945">
    <property type="entry name" value="DHBP_synth_RibB-like_a/b_dom"/>
</dbReference>
<dbReference type="InterPro" id="IPR016299">
    <property type="entry name" value="Riboflavin_synth_RibBA"/>
</dbReference>
<feature type="binding site" evidence="17">
    <location>
        <begin position="38"/>
        <end position="39"/>
    </location>
    <ligand>
        <name>D-ribulose 5-phosphate</name>
        <dbReference type="ChEBI" id="CHEBI:58121"/>
    </ligand>
</feature>
<dbReference type="EC" id="4.1.99.12" evidence="17"/>
<comment type="function">
    <text evidence="2 17">Catalyzes the conversion of D-ribulose 5-phosphate to formate and 3,4-dihydroxy-2-butanone 4-phosphate.</text>
</comment>
<feature type="binding site" evidence="17">
    <location>
        <position position="283"/>
    </location>
    <ligand>
        <name>GTP</name>
        <dbReference type="ChEBI" id="CHEBI:37565"/>
    </ligand>
</feature>
<dbReference type="InterPro" id="IPR000926">
    <property type="entry name" value="RibA"/>
</dbReference>
<comment type="catalytic activity">
    <reaction evidence="1 17">
        <text>D-ribulose 5-phosphate = (2S)-2-hydroxy-3-oxobutyl phosphate + formate + H(+)</text>
        <dbReference type="Rhea" id="RHEA:18457"/>
        <dbReference type="ChEBI" id="CHEBI:15378"/>
        <dbReference type="ChEBI" id="CHEBI:15740"/>
        <dbReference type="ChEBI" id="CHEBI:58121"/>
        <dbReference type="ChEBI" id="CHEBI:58830"/>
        <dbReference type="EC" id="4.1.99.12"/>
    </reaction>
</comment>
<dbReference type="SUPFAM" id="SSF55821">
    <property type="entry name" value="YrdC/RibB"/>
    <property type="match status" value="1"/>
</dbReference>
<feature type="region of interest" description="GTP cyclohydrolase II" evidence="17">
    <location>
        <begin position="212"/>
        <end position="409"/>
    </location>
</feature>
<feature type="binding site" evidence="17">
    <location>
        <position position="327"/>
    </location>
    <ligand>
        <name>GTP</name>
        <dbReference type="ChEBI" id="CHEBI:37565"/>
    </ligand>
</feature>
<feature type="active site" description="Proton acceptor; for GTP cyclohydrolase activity" evidence="17">
    <location>
        <position position="339"/>
    </location>
</feature>
<dbReference type="PIRSF" id="PIRSF001259">
    <property type="entry name" value="RibA"/>
    <property type="match status" value="1"/>
</dbReference>
<comment type="cofactor">
    <cofactor evidence="17">
        <name>Zn(2+)</name>
        <dbReference type="ChEBI" id="CHEBI:29105"/>
    </cofactor>
    <text evidence="17">Binds 1 zinc ion per subunit.</text>
</comment>
<evidence type="ECO:0000256" key="10">
    <source>
        <dbReference type="ARBA" id="ARBA00022833"/>
    </source>
</evidence>
<evidence type="ECO:0000256" key="6">
    <source>
        <dbReference type="ARBA" id="ARBA00022619"/>
    </source>
</evidence>
<dbReference type="HAMAP" id="MF_00180">
    <property type="entry name" value="RibB"/>
    <property type="match status" value="1"/>
</dbReference>
<keyword evidence="9 17" id="KW-0378">Hydrolase</keyword>
<comment type="similarity">
    <text evidence="17">In the C-terminal section; belongs to the GTP cyclohydrolase II family.</text>
</comment>
<feature type="binding site" evidence="17">
    <location>
        <position position="174"/>
    </location>
    <ligand>
        <name>D-ribulose 5-phosphate</name>
        <dbReference type="ChEBI" id="CHEBI:58121"/>
    </ligand>
</feature>
<keyword evidence="7 17" id="KW-0479">Metal-binding</keyword>
<dbReference type="PANTHER" id="PTHR21327">
    <property type="entry name" value="GTP CYCLOHYDROLASE II-RELATED"/>
    <property type="match status" value="1"/>
</dbReference>
<feature type="site" description="Essential for DHBP synthase activity" evidence="17">
    <location>
        <position position="174"/>
    </location>
</feature>
<dbReference type="InterPro" id="IPR036144">
    <property type="entry name" value="RibA-like_sf"/>
</dbReference>
<comment type="similarity">
    <text evidence="5 17">In the N-terminal section; belongs to the DHBP synthase family.</text>
</comment>
<comment type="cofactor">
    <cofactor evidence="17">
        <name>Mg(2+)</name>
        <dbReference type="ChEBI" id="CHEBI:18420"/>
    </cofactor>
    <cofactor evidence="17">
        <name>Mn(2+)</name>
        <dbReference type="ChEBI" id="CHEBI:29035"/>
    </cofactor>
    <text evidence="17">Binds 2 divalent metal cations per subunit. Magnesium or manganese.</text>
</comment>
<dbReference type="HAMAP" id="MF_01283">
    <property type="entry name" value="RibBA"/>
    <property type="match status" value="1"/>
</dbReference>
<evidence type="ECO:0000256" key="12">
    <source>
        <dbReference type="ARBA" id="ARBA00023134"/>
    </source>
</evidence>
<feature type="binding site" evidence="17">
    <location>
        <position position="39"/>
    </location>
    <ligand>
        <name>Mg(2+)</name>
        <dbReference type="ChEBI" id="CHEBI:18420"/>
        <label>1</label>
    </ligand>
</feature>
<organism evidence="19 20">
    <name type="scientific">Bacillus badius</name>
    <dbReference type="NCBI Taxonomy" id="1455"/>
    <lineage>
        <taxon>Bacteria</taxon>
        <taxon>Bacillati</taxon>
        <taxon>Bacillota</taxon>
        <taxon>Bacilli</taxon>
        <taxon>Bacillales</taxon>
        <taxon>Bacillaceae</taxon>
        <taxon>Pseudobacillus</taxon>
    </lineage>
</organism>
<comment type="pathway">
    <text evidence="3 17">Cofactor biosynthesis; riboflavin biosynthesis; 5-amino-6-(D-ribitylamino)uracil from GTP: step 1/4.</text>
</comment>